<dbReference type="Pfam" id="PF13483">
    <property type="entry name" value="Lactamase_B_3"/>
    <property type="match status" value="1"/>
</dbReference>
<gene>
    <name evidence="1" type="ordered locus">Amet_1272</name>
</gene>
<dbReference type="STRING" id="293826.Amet_1272"/>
<dbReference type="SUPFAM" id="SSF56281">
    <property type="entry name" value="Metallo-hydrolase/oxidoreductase"/>
    <property type="match status" value="1"/>
</dbReference>
<keyword evidence="2" id="KW-1185">Reference proteome</keyword>
<organism evidence="1 2">
    <name type="scientific">Alkaliphilus metalliredigens (strain QYMF)</name>
    <dbReference type="NCBI Taxonomy" id="293826"/>
    <lineage>
        <taxon>Bacteria</taxon>
        <taxon>Bacillati</taxon>
        <taxon>Bacillota</taxon>
        <taxon>Clostridia</taxon>
        <taxon>Peptostreptococcales</taxon>
        <taxon>Natronincolaceae</taxon>
        <taxon>Alkaliphilus</taxon>
    </lineage>
</organism>
<dbReference type="Proteomes" id="UP000001572">
    <property type="component" value="Chromosome"/>
</dbReference>
<sequence>MLLSKGQCRFHYLYNSGFIIETENNVIIIDYYQESPLITKELFTHKNIFVFVTHNHGDHFNPLIYDLSQEHDIQYIIHKDVPSASGSKILSVVPDQHYSVGDLSIETFGSTDSGVSYLISVDGLTVFHSGDLNWWKWKGKSQEIHKQEEADYKREIYKLRNKKIDIAFVPVDPRLEEYYDLAVKYFGSTIDVQTIVPMHFRDSLEPIQQLAHHWKDNGFSSQFVAITRRNQSFYFDEERALDFNKGQ</sequence>
<dbReference type="GO" id="GO:0016787">
    <property type="term" value="F:hydrolase activity"/>
    <property type="evidence" value="ECO:0007669"/>
    <property type="project" value="UniProtKB-KW"/>
</dbReference>
<reference evidence="2" key="1">
    <citation type="journal article" date="2016" name="Genome Announc.">
        <title>Complete genome sequence of Alkaliphilus metalliredigens strain QYMF, an alkaliphilic and metal-reducing bacterium isolated from borax-contaminated leachate ponds.</title>
        <authorList>
            <person name="Hwang C."/>
            <person name="Copeland A."/>
            <person name="Lucas S."/>
            <person name="Lapidus A."/>
            <person name="Barry K."/>
            <person name="Detter J.C."/>
            <person name="Glavina Del Rio T."/>
            <person name="Hammon N."/>
            <person name="Israni S."/>
            <person name="Dalin E."/>
            <person name="Tice H."/>
            <person name="Pitluck S."/>
            <person name="Chertkov O."/>
            <person name="Brettin T."/>
            <person name="Bruce D."/>
            <person name="Han C."/>
            <person name="Schmutz J."/>
            <person name="Larimer F."/>
            <person name="Land M.L."/>
            <person name="Hauser L."/>
            <person name="Kyrpides N."/>
            <person name="Mikhailova N."/>
            <person name="Ye Q."/>
            <person name="Zhou J."/>
            <person name="Richardson P."/>
            <person name="Fields M.W."/>
        </authorList>
    </citation>
    <scope>NUCLEOTIDE SEQUENCE [LARGE SCALE GENOMIC DNA]</scope>
    <source>
        <strain evidence="2">QYMF</strain>
    </source>
</reference>
<proteinExistence type="predicted"/>
<dbReference type="HOGENOM" id="CLU_061731_0_0_9"/>
<protein>
    <submittedName>
        <fullName evidence="1">Putative metal dependent hydrolase</fullName>
    </submittedName>
</protein>
<dbReference type="InterPro" id="IPR036866">
    <property type="entry name" value="RibonucZ/Hydroxyglut_hydro"/>
</dbReference>
<dbReference type="PANTHER" id="PTHR42967">
    <property type="entry name" value="METAL DEPENDENT HYDROLASE"/>
    <property type="match status" value="1"/>
</dbReference>
<dbReference type="eggNOG" id="COG2220">
    <property type="taxonomic scope" value="Bacteria"/>
</dbReference>
<dbReference type="RefSeq" id="WP_012062519.1">
    <property type="nucleotide sequence ID" value="NC_009633.1"/>
</dbReference>
<evidence type="ECO:0000313" key="1">
    <source>
        <dbReference type="EMBL" id="ABR47478.1"/>
    </source>
</evidence>
<dbReference type="KEGG" id="amt:Amet_1272"/>
<keyword evidence="1" id="KW-0378">Hydrolase</keyword>
<dbReference type="Gene3D" id="3.60.15.10">
    <property type="entry name" value="Ribonuclease Z/Hydroxyacylglutathione hydrolase-like"/>
    <property type="match status" value="1"/>
</dbReference>
<accession>A6TMR0</accession>
<dbReference type="EMBL" id="CP000724">
    <property type="protein sequence ID" value="ABR47478.1"/>
    <property type="molecule type" value="Genomic_DNA"/>
</dbReference>
<evidence type="ECO:0000313" key="2">
    <source>
        <dbReference type="Proteomes" id="UP000001572"/>
    </source>
</evidence>
<dbReference type="OrthoDB" id="36975at2"/>
<name>A6TMR0_ALKMQ</name>
<dbReference type="AlphaFoldDB" id="A6TMR0"/>
<dbReference type="PANTHER" id="PTHR42967:SF1">
    <property type="entry name" value="MBL FOLD METALLO-HYDROLASE"/>
    <property type="match status" value="1"/>
</dbReference>